<dbReference type="PANTHER" id="PTHR11645">
    <property type="entry name" value="PYRROLINE-5-CARBOXYLATE REDUCTASE"/>
    <property type="match status" value="1"/>
</dbReference>
<dbReference type="InterPro" id="IPR036291">
    <property type="entry name" value="NAD(P)-bd_dom_sf"/>
</dbReference>
<evidence type="ECO:0000313" key="9">
    <source>
        <dbReference type="Proteomes" id="UP000285710"/>
    </source>
</evidence>
<dbReference type="GO" id="GO:0004735">
    <property type="term" value="F:pyrroline-5-carboxylate reductase activity"/>
    <property type="evidence" value="ECO:0007669"/>
    <property type="project" value="UniProtKB-UniRule"/>
</dbReference>
<comment type="catalytic activity">
    <reaction evidence="4">
        <text>L-proline + NAD(+) = (S)-1-pyrroline-5-carboxylate + NADH + 2 H(+)</text>
        <dbReference type="Rhea" id="RHEA:14105"/>
        <dbReference type="ChEBI" id="CHEBI:15378"/>
        <dbReference type="ChEBI" id="CHEBI:17388"/>
        <dbReference type="ChEBI" id="CHEBI:57540"/>
        <dbReference type="ChEBI" id="CHEBI:57945"/>
        <dbReference type="ChEBI" id="CHEBI:60039"/>
        <dbReference type="EC" id="1.5.1.2"/>
    </reaction>
</comment>
<feature type="domain" description="Pyrroline-5-carboxylate reductase catalytic N-terminal" evidence="6">
    <location>
        <begin position="2"/>
        <end position="91"/>
    </location>
</feature>
<evidence type="ECO:0000259" key="6">
    <source>
        <dbReference type="Pfam" id="PF03807"/>
    </source>
</evidence>
<dbReference type="HAMAP" id="MF_01925">
    <property type="entry name" value="P5C_reductase"/>
    <property type="match status" value="1"/>
</dbReference>
<evidence type="ECO:0000256" key="1">
    <source>
        <dbReference type="ARBA" id="ARBA00005525"/>
    </source>
</evidence>
<reference evidence="8 9" key="1">
    <citation type="submission" date="2019-01" db="EMBL/GenBank/DDBJ databases">
        <title>Sinorhodobacter populi sp. nov. isolated from the symptomatic bark tissue of Populus euramericana canker.</title>
        <authorList>
            <person name="Xu G."/>
        </authorList>
    </citation>
    <scope>NUCLEOTIDE SEQUENCE [LARGE SCALE GENOMIC DNA]</scope>
    <source>
        <strain evidence="8 9">2D-5</strain>
    </source>
</reference>
<keyword evidence="3 4" id="KW-0560">Oxidoreductase</keyword>
<comment type="similarity">
    <text evidence="1 4">Belongs to the pyrroline-5-carboxylate reductase family.</text>
</comment>
<evidence type="ECO:0000256" key="4">
    <source>
        <dbReference type="HAMAP-Rule" id="MF_01925"/>
    </source>
</evidence>
<evidence type="ECO:0000259" key="7">
    <source>
        <dbReference type="Pfam" id="PF14748"/>
    </source>
</evidence>
<comment type="catalytic activity">
    <reaction evidence="4">
        <text>L-proline + NADP(+) = (S)-1-pyrroline-5-carboxylate + NADPH + 2 H(+)</text>
        <dbReference type="Rhea" id="RHEA:14109"/>
        <dbReference type="ChEBI" id="CHEBI:15378"/>
        <dbReference type="ChEBI" id="CHEBI:17388"/>
        <dbReference type="ChEBI" id="CHEBI:57783"/>
        <dbReference type="ChEBI" id="CHEBI:58349"/>
        <dbReference type="ChEBI" id="CHEBI:60039"/>
        <dbReference type="EC" id="1.5.1.2"/>
    </reaction>
</comment>
<reference evidence="8 9" key="2">
    <citation type="submission" date="2019-01" db="EMBL/GenBank/DDBJ databases">
        <authorList>
            <person name="Li Y."/>
        </authorList>
    </citation>
    <scope>NUCLEOTIDE SEQUENCE [LARGE SCALE GENOMIC DNA]</scope>
    <source>
        <strain evidence="8 9">2D-5</strain>
    </source>
</reference>
<sequence>MRIGIIGATGWLGSALGGRLLASGHAPGDLILLNRSGPRADYHGYPDVVWARGVDELAAASDLIVLSIRPEDWAALKLHAPDRLVVSFMAGVGIDRLAPCGARIVRAMPNAAAEIGASYSPWVAGPGVTDADRAAVTRLLSVIGTSDELTGESQIDLMSAVPGSGAAYPALLALAIIAFLRDRGITEDIAIRAAEAVVCDGARLLKGQVGQSAEMIAAYLDYQGTTAAGIHAARDAGFTESITAALTAATAKARHLG</sequence>
<dbReference type="PIRSF" id="PIRSF000193">
    <property type="entry name" value="Pyrrol-5-carb_rd"/>
    <property type="match status" value="1"/>
</dbReference>
<comment type="caution">
    <text evidence="8">The sequence shown here is derived from an EMBL/GenBank/DDBJ whole genome shotgun (WGS) entry which is preliminary data.</text>
</comment>
<organism evidence="8 9">
    <name type="scientific">Paenirhodobacter populi</name>
    <dbReference type="NCBI Taxonomy" id="2306993"/>
    <lineage>
        <taxon>Bacteria</taxon>
        <taxon>Pseudomonadati</taxon>
        <taxon>Pseudomonadota</taxon>
        <taxon>Alphaproteobacteria</taxon>
        <taxon>Rhodobacterales</taxon>
        <taxon>Rhodobacter group</taxon>
        <taxon>Paenirhodobacter</taxon>
    </lineage>
</organism>
<keyword evidence="4" id="KW-0641">Proline biosynthesis</keyword>
<feature type="domain" description="Pyrroline-5-carboxylate reductase dimerisation" evidence="7">
    <location>
        <begin position="152"/>
        <end position="256"/>
    </location>
</feature>
<dbReference type="GO" id="GO:0005737">
    <property type="term" value="C:cytoplasm"/>
    <property type="evidence" value="ECO:0007669"/>
    <property type="project" value="UniProtKB-SubCell"/>
</dbReference>
<evidence type="ECO:0000256" key="3">
    <source>
        <dbReference type="ARBA" id="ARBA00023002"/>
    </source>
</evidence>
<comment type="pathway">
    <text evidence="4">Amino-acid biosynthesis; L-proline biosynthesis; L-proline from L-glutamate 5-semialdehyde: step 1/1.</text>
</comment>
<dbReference type="Gene3D" id="1.10.3730.10">
    <property type="entry name" value="ProC C-terminal domain-like"/>
    <property type="match status" value="1"/>
</dbReference>
<dbReference type="InterPro" id="IPR008927">
    <property type="entry name" value="6-PGluconate_DH-like_C_sf"/>
</dbReference>
<evidence type="ECO:0000313" key="8">
    <source>
        <dbReference type="EMBL" id="RWR14298.1"/>
    </source>
</evidence>
<dbReference type="PANTHER" id="PTHR11645:SF0">
    <property type="entry name" value="PYRROLINE-5-CARBOXYLATE REDUCTASE 3"/>
    <property type="match status" value="1"/>
</dbReference>
<dbReference type="Gene3D" id="3.40.50.720">
    <property type="entry name" value="NAD(P)-binding Rossmann-like Domain"/>
    <property type="match status" value="1"/>
</dbReference>
<dbReference type="EC" id="1.5.1.2" evidence="4"/>
<dbReference type="InterPro" id="IPR029036">
    <property type="entry name" value="P5CR_dimer"/>
</dbReference>
<dbReference type="Pfam" id="PF14748">
    <property type="entry name" value="P5CR_dimer"/>
    <property type="match status" value="1"/>
</dbReference>
<dbReference type="AlphaFoldDB" id="A0A443J173"/>
<dbReference type="Proteomes" id="UP000285710">
    <property type="component" value="Unassembled WGS sequence"/>
</dbReference>
<keyword evidence="9" id="KW-1185">Reference proteome</keyword>
<name>A0A443J173_9RHOB</name>
<gene>
    <name evidence="4" type="primary">proC</name>
    <name evidence="8" type="ORF">D2T33_03540</name>
</gene>
<keyword evidence="4" id="KW-0963">Cytoplasm</keyword>
<keyword evidence="4" id="KW-0028">Amino-acid biosynthesis</keyword>
<comment type="function">
    <text evidence="4">Catalyzes the reduction of 1-pyrroline-5-carboxylate (PCA) to L-proline.</text>
</comment>
<dbReference type="EMBL" id="SAUW01000003">
    <property type="protein sequence ID" value="RWR14298.1"/>
    <property type="molecule type" value="Genomic_DNA"/>
</dbReference>
<dbReference type="GO" id="GO:0055129">
    <property type="term" value="P:L-proline biosynthetic process"/>
    <property type="evidence" value="ECO:0007669"/>
    <property type="project" value="UniProtKB-UniRule"/>
</dbReference>
<evidence type="ECO:0000256" key="2">
    <source>
        <dbReference type="ARBA" id="ARBA00022857"/>
    </source>
</evidence>
<dbReference type="UniPathway" id="UPA00098">
    <property type="reaction ID" value="UER00361"/>
</dbReference>
<dbReference type="SUPFAM" id="SSF51735">
    <property type="entry name" value="NAD(P)-binding Rossmann-fold domains"/>
    <property type="match status" value="1"/>
</dbReference>
<proteinExistence type="inferred from homology"/>
<evidence type="ECO:0000256" key="5">
    <source>
        <dbReference type="PIRSR" id="PIRSR000193-1"/>
    </source>
</evidence>
<dbReference type="InterPro" id="IPR000304">
    <property type="entry name" value="Pyrroline-COOH_reductase"/>
</dbReference>
<accession>A0A443J173</accession>
<keyword evidence="2 4" id="KW-0521">NADP</keyword>
<protein>
    <recommendedName>
        <fullName evidence="4">Pyrroline-5-carboxylate reductase</fullName>
        <shortName evidence="4">P5C reductase</shortName>
        <shortName evidence="4">P5CR</shortName>
        <ecNumber evidence="4">1.5.1.2</ecNumber>
    </recommendedName>
    <alternativeName>
        <fullName evidence="4">PCA reductase</fullName>
    </alternativeName>
</protein>
<comment type="subcellular location">
    <subcellularLocation>
        <location evidence="4">Cytoplasm</location>
    </subcellularLocation>
</comment>
<dbReference type="RefSeq" id="WP_128268866.1">
    <property type="nucleotide sequence ID" value="NZ_SAUW01000003.1"/>
</dbReference>
<dbReference type="InterPro" id="IPR028939">
    <property type="entry name" value="P5C_Rdtase_cat_N"/>
</dbReference>
<dbReference type="Pfam" id="PF03807">
    <property type="entry name" value="F420_oxidored"/>
    <property type="match status" value="1"/>
</dbReference>
<feature type="binding site" evidence="5">
    <location>
        <begin position="6"/>
        <end position="12"/>
    </location>
    <ligand>
        <name>NADP(+)</name>
        <dbReference type="ChEBI" id="CHEBI:58349"/>
    </ligand>
</feature>
<dbReference type="SUPFAM" id="SSF48179">
    <property type="entry name" value="6-phosphogluconate dehydrogenase C-terminal domain-like"/>
    <property type="match status" value="1"/>
</dbReference>